<dbReference type="GeneID" id="25731954"/>
<proteinExistence type="predicted"/>
<feature type="transmembrane region" description="Helical" evidence="1">
    <location>
        <begin position="188"/>
        <end position="213"/>
    </location>
</feature>
<feature type="transmembrane region" description="Helical" evidence="1">
    <location>
        <begin position="220"/>
        <end position="239"/>
    </location>
</feature>
<sequence>MTNIRWLPQDRIVRYAFGWNPDGDNVWYWRNVHAVYYTSMDLRAYPFDRQSLLVQMEVPEARMGWSGALVNLIPSVTGNAMFTARTGSDQLSGWGVDGVTLTKYSYPLCSQPLAHANGPSAPTDPSPLVPDYMAPLMGEGRAQECAATIGALPDPRASVFYRTSLVAGVVGEPISVSGLNIHIHVRRFWVPFFLMAIFPIVATTWLAFLVFLLPRKDMEARLGAVTGLFLALAAIQFVITGMTPASSYVTALQQLVLCSYVTLILVGLENVMLWWLTIYHKDKAR</sequence>
<dbReference type="Proteomes" id="UP000054498">
    <property type="component" value="Unassembled WGS sequence"/>
</dbReference>
<dbReference type="AlphaFoldDB" id="A0A0D2MEH8"/>
<evidence type="ECO:0000313" key="3">
    <source>
        <dbReference type="Proteomes" id="UP000054498"/>
    </source>
</evidence>
<keyword evidence="1" id="KW-0812">Transmembrane</keyword>
<organism evidence="2 3">
    <name type="scientific">Monoraphidium neglectum</name>
    <dbReference type="NCBI Taxonomy" id="145388"/>
    <lineage>
        <taxon>Eukaryota</taxon>
        <taxon>Viridiplantae</taxon>
        <taxon>Chlorophyta</taxon>
        <taxon>core chlorophytes</taxon>
        <taxon>Chlorophyceae</taxon>
        <taxon>CS clade</taxon>
        <taxon>Sphaeropleales</taxon>
        <taxon>Selenastraceae</taxon>
        <taxon>Monoraphidium</taxon>
    </lineage>
</organism>
<evidence type="ECO:0000256" key="1">
    <source>
        <dbReference type="SAM" id="Phobius"/>
    </source>
</evidence>
<dbReference type="Gene3D" id="1.20.58.390">
    <property type="entry name" value="Neurotransmitter-gated ion-channel transmembrane domain"/>
    <property type="match status" value="1"/>
</dbReference>
<keyword evidence="3" id="KW-1185">Reference proteome</keyword>
<protein>
    <recommendedName>
        <fullName evidence="4">Ligand-gated ion channel</fullName>
    </recommendedName>
</protein>
<keyword evidence="1" id="KW-1133">Transmembrane helix</keyword>
<evidence type="ECO:0000313" key="2">
    <source>
        <dbReference type="EMBL" id="KIY93565.1"/>
    </source>
</evidence>
<dbReference type="KEGG" id="mng:MNEG_14396"/>
<dbReference type="OrthoDB" id="2016799at2759"/>
<evidence type="ECO:0008006" key="4">
    <source>
        <dbReference type="Google" id="ProtNLM"/>
    </source>
</evidence>
<accession>A0A0D2MEH8</accession>
<name>A0A0D2MEH8_9CHLO</name>
<feature type="transmembrane region" description="Helical" evidence="1">
    <location>
        <begin position="251"/>
        <end position="276"/>
    </location>
</feature>
<dbReference type="EMBL" id="KK104674">
    <property type="protein sequence ID" value="KIY93565.1"/>
    <property type="molecule type" value="Genomic_DNA"/>
</dbReference>
<gene>
    <name evidence="2" type="ORF">MNEG_14396</name>
</gene>
<reference evidence="2 3" key="1">
    <citation type="journal article" date="2013" name="BMC Genomics">
        <title>Reconstruction of the lipid metabolism for the microalga Monoraphidium neglectum from its genome sequence reveals characteristics suitable for biofuel production.</title>
        <authorList>
            <person name="Bogen C."/>
            <person name="Al-Dilaimi A."/>
            <person name="Albersmeier A."/>
            <person name="Wichmann J."/>
            <person name="Grundmann M."/>
            <person name="Rupp O."/>
            <person name="Lauersen K.J."/>
            <person name="Blifernez-Klassen O."/>
            <person name="Kalinowski J."/>
            <person name="Goesmann A."/>
            <person name="Mussgnug J.H."/>
            <person name="Kruse O."/>
        </authorList>
    </citation>
    <scope>NUCLEOTIDE SEQUENCE [LARGE SCALE GENOMIC DNA]</scope>
    <source>
        <strain evidence="2 3">SAG 48.87</strain>
    </source>
</reference>
<dbReference type="RefSeq" id="XP_013892585.1">
    <property type="nucleotide sequence ID" value="XM_014037131.1"/>
</dbReference>
<dbReference type="InterPro" id="IPR038050">
    <property type="entry name" value="Neuro_actylchol_rec"/>
</dbReference>
<keyword evidence="1" id="KW-0472">Membrane</keyword>